<proteinExistence type="predicted"/>
<keyword evidence="9" id="KW-1185">Reference proteome</keyword>
<dbReference type="Pfam" id="PF17917">
    <property type="entry name" value="RT_RNaseH"/>
    <property type="match status" value="1"/>
</dbReference>
<dbReference type="Gene3D" id="3.30.70.270">
    <property type="match status" value="2"/>
</dbReference>
<protein>
    <recommendedName>
        <fullName evidence="7">Reverse transcriptase RNase H-like domain-containing protein</fullName>
    </recommendedName>
</protein>
<dbReference type="SUPFAM" id="SSF56672">
    <property type="entry name" value="DNA/RNA polymerases"/>
    <property type="match status" value="1"/>
</dbReference>
<dbReference type="PANTHER" id="PTHR37984">
    <property type="entry name" value="PROTEIN CBG26694"/>
    <property type="match status" value="1"/>
</dbReference>
<dbReference type="InterPro" id="IPR043502">
    <property type="entry name" value="DNA/RNA_pol_sf"/>
</dbReference>
<evidence type="ECO:0000256" key="6">
    <source>
        <dbReference type="ARBA" id="ARBA00022918"/>
    </source>
</evidence>
<keyword evidence="1" id="KW-0808">Transferase</keyword>
<keyword evidence="4" id="KW-0255">Endonuclease</keyword>
<evidence type="ECO:0000313" key="8">
    <source>
        <dbReference type="EMBL" id="ODM87680.1"/>
    </source>
</evidence>
<dbReference type="Proteomes" id="UP000094527">
    <property type="component" value="Unassembled WGS sequence"/>
</dbReference>
<sequence>MQNHLNKLSQVFDRLRHAGLQLKPSKCKLFFTDVRVLGYKATPDGILPTDDHLTGLTKMRSPHNKEELQRMLGFFNFFRRFIKSYATVIRPLQQLLSKEELLTTAPVLSHVTPDGEFILRTDASVEGIGGCLAQKTNGVERPICFMSRALNKAEKNYSITSLETLAVWCLQKLRHLVFHKKIKVFTDHSALCYLVKGPKNPLPSKLAMLLSIEEYDVEFHHIAGRANDVADTLSRFPADEEEEEIQT</sequence>
<organism evidence="8 9">
    <name type="scientific">Orchesella cincta</name>
    <name type="common">Springtail</name>
    <name type="synonym">Podura cincta</name>
    <dbReference type="NCBI Taxonomy" id="48709"/>
    <lineage>
        <taxon>Eukaryota</taxon>
        <taxon>Metazoa</taxon>
        <taxon>Ecdysozoa</taxon>
        <taxon>Arthropoda</taxon>
        <taxon>Hexapoda</taxon>
        <taxon>Collembola</taxon>
        <taxon>Entomobryomorpha</taxon>
        <taxon>Entomobryoidea</taxon>
        <taxon>Orchesellidae</taxon>
        <taxon>Orchesellinae</taxon>
        <taxon>Orchesella</taxon>
    </lineage>
</organism>
<feature type="domain" description="Reverse transcriptase RNase H-like" evidence="7">
    <location>
        <begin position="113"/>
        <end position="209"/>
    </location>
</feature>
<evidence type="ECO:0000256" key="2">
    <source>
        <dbReference type="ARBA" id="ARBA00022695"/>
    </source>
</evidence>
<comment type="caution">
    <text evidence="8">The sequence shown here is derived from an EMBL/GenBank/DDBJ whole genome shotgun (WGS) entry which is preliminary data.</text>
</comment>
<reference evidence="8 9" key="1">
    <citation type="journal article" date="2016" name="Genome Biol. Evol.">
        <title>Gene Family Evolution Reflects Adaptation to Soil Environmental Stressors in the Genome of the Collembolan Orchesella cincta.</title>
        <authorList>
            <person name="Faddeeva-Vakhrusheva A."/>
            <person name="Derks M.F."/>
            <person name="Anvar S.Y."/>
            <person name="Agamennone V."/>
            <person name="Suring W."/>
            <person name="Smit S."/>
            <person name="van Straalen N.M."/>
            <person name="Roelofs D."/>
        </authorList>
    </citation>
    <scope>NUCLEOTIDE SEQUENCE [LARGE SCALE GENOMIC DNA]</scope>
    <source>
        <tissue evidence="8">Mixed pool</tissue>
    </source>
</reference>
<dbReference type="AlphaFoldDB" id="A0A1D2M3Y4"/>
<dbReference type="Gene3D" id="3.10.20.370">
    <property type="match status" value="1"/>
</dbReference>
<dbReference type="FunFam" id="3.10.20.370:FF:000001">
    <property type="entry name" value="Retrovirus-related Pol polyprotein from transposon 17.6-like protein"/>
    <property type="match status" value="1"/>
</dbReference>
<dbReference type="GO" id="GO:0003964">
    <property type="term" value="F:RNA-directed DNA polymerase activity"/>
    <property type="evidence" value="ECO:0007669"/>
    <property type="project" value="UniProtKB-KW"/>
</dbReference>
<dbReference type="InterPro" id="IPR050951">
    <property type="entry name" value="Retrovirus_Pol_polyprotein"/>
</dbReference>
<evidence type="ECO:0000256" key="1">
    <source>
        <dbReference type="ARBA" id="ARBA00022679"/>
    </source>
</evidence>
<evidence type="ECO:0000256" key="5">
    <source>
        <dbReference type="ARBA" id="ARBA00022801"/>
    </source>
</evidence>
<accession>A0A1D2M3Y4</accession>
<keyword evidence="5" id="KW-0378">Hydrolase</keyword>
<dbReference type="OrthoDB" id="430238at2759"/>
<dbReference type="STRING" id="48709.A0A1D2M3Y4"/>
<dbReference type="GO" id="GO:0004519">
    <property type="term" value="F:endonuclease activity"/>
    <property type="evidence" value="ECO:0007669"/>
    <property type="project" value="UniProtKB-KW"/>
</dbReference>
<gene>
    <name evidence="8" type="ORF">Ocin01_19002</name>
</gene>
<name>A0A1D2M3Y4_ORCCI</name>
<evidence type="ECO:0000256" key="4">
    <source>
        <dbReference type="ARBA" id="ARBA00022759"/>
    </source>
</evidence>
<dbReference type="PANTHER" id="PTHR37984:SF5">
    <property type="entry name" value="PROTEIN NYNRIN-LIKE"/>
    <property type="match status" value="1"/>
</dbReference>
<dbReference type="OMA" id="DIMICTR"/>
<dbReference type="InterPro" id="IPR043128">
    <property type="entry name" value="Rev_trsase/Diguanyl_cyclase"/>
</dbReference>
<keyword evidence="2" id="KW-0548">Nucleotidyltransferase</keyword>
<evidence type="ECO:0000256" key="3">
    <source>
        <dbReference type="ARBA" id="ARBA00022722"/>
    </source>
</evidence>
<keyword evidence="6" id="KW-0695">RNA-directed DNA polymerase</keyword>
<dbReference type="CDD" id="cd09274">
    <property type="entry name" value="RNase_HI_RT_Ty3"/>
    <property type="match status" value="1"/>
</dbReference>
<keyword evidence="3" id="KW-0540">Nuclease</keyword>
<dbReference type="GO" id="GO:0016787">
    <property type="term" value="F:hydrolase activity"/>
    <property type="evidence" value="ECO:0007669"/>
    <property type="project" value="UniProtKB-KW"/>
</dbReference>
<dbReference type="EMBL" id="LJIJ01004856">
    <property type="protein sequence ID" value="ODM87680.1"/>
    <property type="molecule type" value="Genomic_DNA"/>
</dbReference>
<evidence type="ECO:0000259" key="7">
    <source>
        <dbReference type="Pfam" id="PF17917"/>
    </source>
</evidence>
<evidence type="ECO:0000313" key="9">
    <source>
        <dbReference type="Proteomes" id="UP000094527"/>
    </source>
</evidence>
<dbReference type="InterPro" id="IPR041373">
    <property type="entry name" value="RT_RNaseH"/>
</dbReference>